<dbReference type="InterPro" id="IPR014322">
    <property type="entry name" value="RNA_pol_sigma-B/F/G"/>
</dbReference>
<feature type="region of interest" description="Disordered" evidence="5">
    <location>
        <begin position="234"/>
        <end position="254"/>
    </location>
</feature>
<protein>
    <submittedName>
        <fullName evidence="7">RNA polymerase sigma factor SigF</fullName>
    </submittedName>
</protein>
<accession>A0ABP7L964</accession>
<dbReference type="SUPFAM" id="SSF88946">
    <property type="entry name" value="Sigma2 domain of RNA polymerase sigma factors"/>
    <property type="match status" value="1"/>
</dbReference>
<feature type="domain" description="RNA polymerase sigma-70" evidence="6">
    <location>
        <begin position="129"/>
        <end position="142"/>
    </location>
</feature>
<dbReference type="InterPro" id="IPR007630">
    <property type="entry name" value="RNA_pol_sigma70_r4"/>
</dbReference>
<keyword evidence="1" id="KW-0805">Transcription regulation</keyword>
<dbReference type="CDD" id="cd06171">
    <property type="entry name" value="Sigma70_r4"/>
    <property type="match status" value="1"/>
</dbReference>
<dbReference type="InterPro" id="IPR007624">
    <property type="entry name" value="RNA_pol_sigma70_r3"/>
</dbReference>
<evidence type="ECO:0000256" key="4">
    <source>
        <dbReference type="ARBA" id="ARBA00023163"/>
    </source>
</evidence>
<keyword evidence="4" id="KW-0804">Transcription</keyword>
<dbReference type="EMBL" id="BAABAJ010000001">
    <property type="protein sequence ID" value="GAA3895272.1"/>
    <property type="molecule type" value="Genomic_DNA"/>
</dbReference>
<dbReference type="Proteomes" id="UP001501000">
    <property type="component" value="Unassembled WGS sequence"/>
</dbReference>
<evidence type="ECO:0000259" key="6">
    <source>
        <dbReference type="PROSITE" id="PS00715"/>
    </source>
</evidence>
<keyword evidence="2" id="KW-0731">Sigma factor</keyword>
<feature type="region of interest" description="Disordered" evidence="5">
    <location>
        <begin position="1"/>
        <end position="75"/>
    </location>
</feature>
<proteinExistence type="predicted"/>
<dbReference type="Gene3D" id="1.20.140.160">
    <property type="match status" value="1"/>
</dbReference>
<dbReference type="PROSITE" id="PS00715">
    <property type="entry name" value="SIGMA70_1"/>
    <property type="match status" value="1"/>
</dbReference>
<evidence type="ECO:0000313" key="7">
    <source>
        <dbReference type="EMBL" id="GAA3895272.1"/>
    </source>
</evidence>
<evidence type="ECO:0000256" key="2">
    <source>
        <dbReference type="ARBA" id="ARBA00023082"/>
    </source>
</evidence>
<dbReference type="PANTHER" id="PTHR30385">
    <property type="entry name" value="SIGMA FACTOR F FLAGELLAR"/>
    <property type="match status" value="1"/>
</dbReference>
<dbReference type="NCBIfam" id="TIGR02937">
    <property type="entry name" value="sigma70-ECF"/>
    <property type="match status" value="1"/>
</dbReference>
<dbReference type="PRINTS" id="PR00046">
    <property type="entry name" value="SIGMA70FCT"/>
</dbReference>
<feature type="compositionally biased region" description="Low complexity" evidence="5">
    <location>
        <begin position="38"/>
        <end position="53"/>
    </location>
</feature>
<gene>
    <name evidence="7" type="ORF">GCM10022244_01390</name>
</gene>
<sequence>MSTTSDRTTAHRPTTERVIMETVRTHHPAPDRPAIDHPAPTGRPAADPRAPDPATRRAALDGLPEPERPTAVSTDDAQTLSVALFQRLGELDEGTPEFAYVRNTLVELNLSLVKFAARRFRNRAEPMEDIIQVGTIGLIKAIDRFDPGRGIEFSTFALPTVVGEMKRFFRDTSWAVRVPRRLQELRIDVAKALDALEQRLGHHPTRAELAAQLHLSEESVAEGELAANGYAARSLDAPTGDDSSSGSGAGGRQVAEAEPAYELIECLESLKPLIARLDDRDRQILSLRFGEELTQAEIGKRIGLSQMHVSRLLSRILAELREGLTEDGATEDVPEG</sequence>
<dbReference type="NCBIfam" id="TIGR02980">
    <property type="entry name" value="SigBFG"/>
    <property type="match status" value="1"/>
</dbReference>
<dbReference type="PANTHER" id="PTHR30385:SF4">
    <property type="entry name" value="RNA POLYMERASE SIGMA-E FACTOR"/>
    <property type="match status" value="1"/>
</dbReference>
<dbReference type="SUPFAM" id="SSF88659">
    <property type="entry name" value="Sigma3 and sigma4 domains of RNA polymerase sigma factors"/>
    <property type="match status" value="2"/>
</dbReference>
<reference evidence="8" key="1">
    <citation type="journal article" date="2019" name="Int. J. Syst. Evol. Microbiol.">
        <title>The Global Catalogue of Microorganisms (GCM) 10K type strain sequencing project: providing services to taxonomists for standard genome sequencing and annotation.</title>
        <authorList>
            <consortium name="The Broad Institute Genomics Platform"/>
            <consortium name="The Broad Institute Genome Sequencing Center for Infectious Disease"/>
            <person name="Wu L."/>
            <person name="Ma J."/>
        </authorList>
    </citation>
    <scope>NUCLEOTIDE SEQUENCE [LARGE SCALE GENOMIC DNA]</scope>
    <source>
        <strain evidence="8">JCM 16956</strain>
    </source>
</reference>
<evidence type="ECO:0000256" key="1">
    <source>
        <dbReference type="ARBA" id="ARBA00023015"/>
    </source>
</evidence>
<dbReference type="InterPro" id="IPR014284">
    <property type="entry name" value="RNA_pol_sigma-70_dom"/>
</dbReference>
<evidence type="ECO:0000256" key="3">
    <source>
        <dbReference type="ARBA" id="ARBA00023125"/>
    </source>
</evidence>
<keyword evidence="3" id="KW-0238">DNA-binding</keyword>
<dbReference type="InterPro" id="IPR000943">
    <property type="entry name" value="RNA_pol_sigma70"/>
</dbReference>
<dbReference type="Pfam" id="PF04545">
    <property type="entry name" value="Sigma70_r4"/>
    <property type="match status" value="1"/>
</dbReference>
<organism evidence="7 8">
    <name type="scientific">Streptomyces gulbargensis</name>
    <dbReference type="NCBI Taxonomy" id="364901"/>
    <lineage>
        <taxon>Bacteria</taxon>
        <taxon>Bacillati</taxon>
        <taxon>Actinomycetota</taxon>
        <taxon>Actinomycetes</taxon>
        <taxon>Kitasatosporales</taxon>
        <taxon>Streptomycetaceae</taxon>
        <taxon>Streptomyces</taxon>
    </lineage>
</organism>
<evidence type="ECO:0000256" key="5">
    <source>
        <dbReference type="SAM" id="MobiDB-lite"/>
    </source>
</evidence>
<name>A0ABP7L964_9ACTN</name>
<dbReference type="Gene3D" id="1.20.120.1810">
    <property type="match status" value="1"/>
</dbReference>
<dbReference type="Pfam" id="PF04542">
    <property type="entry name" value="Sigma70_r2"/>
    <property type="match status" value="1"/>
</dbReference>
<keyword evidence="8" id="KW-1185">Reference proteome</keyword>
<dbReference type="InterPro" id="IPR013325">
    <property type="entry name" value="RNA_pol_sigma_r2"/>
</dbReference>
<comment type="caution">
    <text evidence="7">The sequence shown here is derived from an EMBL/GenBank/DDBJ whole genome shotgun (WGS) entry which is preliminary data.</text>
</comment>
<evidence type="ECO:0000313" key="8">
    <source>
        <dbReference type="Proteomes" id="UP001501000"/>
    </source>
</evidence>
<dbReference type="Pfam" id="PF04539">
    <property type="entry name" value="Sigma70_r3"/>
    <property type="match status" value="1"/>
</dbReference>
<dbReference type="InterPro" id="IPR007627">
    <property type="entry name" value="RNA_pol_sigma70_r2"/>
</dbReference>
<dbReference type="InterPro" id="IPR013324">
    <property type="entry name" value="RNA_pol_sigma_r3/r4-like"/>
</dbReference>